<organism evidence="1 2">
    <name type="scientific">Micromonospora rhizosphaerae</name>
    <dbReference type="NCBI Taxonomy" id="568872"/>
    <lineage>
        <taxon>Bacteria</taxon>
        <taxon>Bacillati</taxon>
        <taxon>Actinomycetota</taxon>
        <taxon>Actinomycetes</taxon>
        <taxon>Micromonosporales</taxon>
        <taxon>Micromonosporaceae</taxon>
        <taxon>Micromonospora</taxon>
    </lineage>
</organism>
<evidence type="ECO:0000313" key="1">
    <source>
        <dbReference type="EMBL" id="SCL26029.1"/>
    </source>
</evidence>
<sequence>MEYAPGPAAFPGNIGSRAPTTHAGEGWTVLAAVVGVLRIDPPGSARARPAQALRLCRLRSAAPPSRYHSGGGFGDVDTHRFATKFGSLVVLTA</sequence>
<dbReference type="AlphaFoldDB" id="A0A1C6S997"/>
<protein>
    <submittedName>
        <fullName evidence="1">Uncharacterized protein</fullName>
    </submittedName>
</protein>
<dbReference type="EMBL" id="FMHV01000002">
    <property type="protein sequence ID" value="SCL26029.1"/>
    <property type="molecule type" value="Genomic_DNA"/>
</dbReference>
<name>A0A1C6S997_9ACTN</name>
<dbReference type="RefSeq" id="WP_141715037.1">
    <property type="nucleotide sequence ID" value="NZ_FMHV01000002.1"/>
</dbReference>
<reference evidence="2" key="1">
    <citation type="submission" date="2016-06" db="EMBL/GenBank/DDBJ databases">
        <authorList>
            <person name="Varghese N."/>
            <person name="Submissions Spin"/>
        </authorList>
    </citation>
    <scope>NUCLEOTIDE SEQUENCE [LARGE SCALE GENOMIC DNA]</scope>
    <source>
        <strain evidence="2">DSM 45431</strain>
    </source>
</reference>
<dbReference type="Proteomes" id="UP000199413">
    <property type="component" value="Unassembled WGS sequence"/>
</dbReference>
<evidence type="ECO:0000313" key="2">
    <source>
        <dbReference type="Proteomes" id="UP000199413"/>
    </source>
</evidence>
<accession>A0A1C6S997</accession>
<gene>
    <name evidence="1" type="ORF">GA0070624_3223</name>
</gene>
<keyword evidence="2" id="KW-1185">Reference proteome</keyword>
<proteinExistence type="predicted"/>